<feature type="non-terminal residue" evidence="1">
    <location>
        <position position="179"/>
    </location>
</feature>
<dbReference type="EMBL" id="KN824383">
    <property type="protein sequence ID" value="KIM21427.1"/>
    <property type="molecule type" value="Genomic_DNA"/>
</dbReference>
<dbReference type="Gene3D" id="2.60.120.260">
    <property type="entry name" value="Galactose-binding domain-like"/>
    <property type="match status" value="1"/>
</dbReference>
<reference evidence="1 2" key="1">
    <citation type="submission" date="2014-04" db="EMBL/GenBank/DDBJ databases">
        <authorList>
            <consortium name="DOE Joint Genome Institute"/>
            <person name="Kuo A."/>
            <person name="Zuccaro A."/>
            <person name="Kohler A."/>
            <person name="Nagy L.G."/>
            <person name="Floudas D."/>
            <person name="Copeland A."/>
            <person name="Barry K.W."/>
            <person name="Cichocki N."/>
            <person name="Veneault-Fourrey C."/>
            <person name="LaButti K."/>
            <person name="Lindquist E.A."/>
            <person name="Lipzen A."/>
            <person name="Lundell T."/>
            <person name="Morin E."/>
            <person name="Murat C."/>
            <person name="Sun H."/>
            <person name="Tunlid A."/>
            <person name="Henrissat B."/>
            <person name="Grigoriev I.V."/>
            <person name="Hibbett D.S."/>
            <person name="Martin F."/>
            <person name="Nordberg H.P."/>
            <person name="Cantor M.N."/>
            <person name="Hua S.X."/>
        </authorList>
    </citation>
    <scope>NUCLEOTIDE SEQUENCE [LARGE SCALE GENOMIC DNA]</scope>
    <source>
        <strain evidence="1 2">MAFF 305830</strain>
    </source>
</reference>
<evidence type="ECO:0000313" key="1">
    <source>
        <dbReference type="EMBL" id="KIM21427.1"/>
    </source>
</evidence>
<reference evidence="2" key="2">
    <citation type="submission" date="2015-01" db="EMBL/GenBank/DDBJ databases">
        <title>Evolutionary Origins and Diversification of the Mycorrhizal Mutualists.</title>
        <authorList>
            <consortium name="DOE Joint Genome Institute"/>
            <consortium name="Mycorrhizal Genomics Consortium"/>
            <person name="Kohler A."/>
            <person name="Kuo A."/>
            <person name="Nagy L.G."/>
            <person name="Floudas D."/>
            <person name="Copeland A."/>
            <person name="Barry K.W."/>
            <person name="Cichocki N."/>
            <person name="Veneault-Fourrey C."/>
            <person name="LaButti K."/>
            <person name="Lindquist E.A."/>
            <person name="Lipzen A."/>
            <person name="Lundell T."/>
            <person name="Morin E."/>
            <person name="Murat C."/>
            <person name="Riley R."/>
            <person name="Ohm R."/>
            <person name="Sun H."/>
            <person name="Tunlid A."/>
            <person name="Henrissat B."/>
            <person name="Grigoriev I.V."/>
            <person name="Hibbett D.S."/>
            <person name="Martin F."/>
        </authorList>
    </citation>
    <scope>NUCLEOTIDE SEQUENCE [LARGE SCALE GENOMIC DNA]</scope>
    <source>
        <strain evidence="2">MAFF 305830</strain>
    </source>
</reference>
<organism evidence="1 2">
    <name type="scientific">Serendipita vermifera MAFF 305830</name>
    <dbReference type="NCBI Taxonomy" id="933852"/>
    <lineage>
        <taxon>Eukaryota</taxon>
        <taxon>Fungi</taxon>
        <taxon>Dikarya</taxon>
        <taxon>Basidiomycota</taxon>
        <taxon>Agaricomycotina</taxon>
        <taxon>Agaricomycetes</taxon>
        <taxon>Sebacinales</taxon>
        <taxon>Serendipitaceae</taxon>
        <taxon>Serendipita</taxon>
    </lineage>
</organism>
<gene>
    <name evidence="1" type="ORF">M408DRAFT_333443</name>
</gene>
<accession>A0A0C2WVK5</accession>
<dbReference type="OrthoDB" id="3265734at2759"/>
<evidence type="ECO:0000313" key="2">
    <source>
        <dbReference type="Proteomes" id="UP000054097"/>
    </source>
</evidence>
<keyword evidence="2" id="KW-1185">Reference proteome</keyword>
<protein>
    <submittedName>
        <fullName evidence="1">Uncharacterized protein</fullName>
    </submittedName>
</protein>
<dbReference type="Proteomes" id="UP000054097">
    <property type="component" value="Unassembled WGS sequence"/>
</dbReference>
<name>A0A0C2WVK5_SERVB</name>
<dbReference type="HOGENOM" id="CLU_1603750_0_0_1"/>
<sequence>MPRYAIIDDTDPGLVYTGDWQLLTNPVYSRAPEYKGTTHVTNDPTATVTYQFYGAELAVFGTIDTPNGVHNATFSVTPNAVSLTHFNQTGDVPSLQGGNVPTTHVELFTSGSLVAGSYTMTITAEGVKRGGAAFYLDFLTVLLPDSVNIGSERVIVDDTDTQWNFQGPWTMGRISGNYL</sequence>
<dbReference type="AlphaFoldDB" id="A0A0C2WVK5"/>
<proteinExistence type="predicted"/>